<dbReference type="AlphaFoldDB" id="A0A170W633"/>
<dbReference type="EMBL" id="GEMB01006096">
    <property type="protein sequence ID" value="JAR97231.1"/>
    <property type="molecule type" value="Transcribed_RNA"/>
</dbReference>
<proteinExistence type="predicted"/>
<sequence>MEYTESVVRLGTRRDANILGEFHFLVSKDGRGE</sequence>
<evidence type="ECO:0000313" key="1">
    <source>
        <dbReference type="EMBL" id="JAR97231.1"/>
    </source>
</evidence>
<protein>
    <submittedName>
        <fullName evidence="1">Metallophosphoesterase domain-containing protein 1</fullName>
    </submittedName>
</protein>
<name>A0A170W633_TRIIF</name>
<organism evidence="1">
    <name type="scientific">Triatoma infestans</name>
    <name type="common">Assassin bug</name>
    <dbReference type="NCBI Taxonomy" id="30076"/>
    <lineage>
        <taxon>Eukaryota</taxon>
        <taxon>Metazoa</taxon>
        <taxon>Ecdysozoa</taxon>
        <taxon>Arthropoda</taxon>
        <taxon>Hexapoda</taxon>
        <taxon>Insecta</taxon>
        <taxon>Pterygota</taxon>
        <taxon>Neoptera</taxon>
        <taxon>Paraneoptera</taxon>
        <taxon>Hemiptera</taxon>
        <taxon>Heteroptera</taxon>
        <taxon>Panheteroptera</taxon>
        <taxon>Cimicomorpha</taxon>
        <taxon>Reduviidae</taxon>
        <taxon>Triatominae</taxon>
        <taxon>Triatoma</taxon>
    </lineage>
</organism>
<reference evidence="1" key="1">
    <citation type="submission" date="2016-04" db="EMBL/GenBank/DDBJ databases">
        <authorList>
            <person name="Calderon-Fernandez G.M.Sr."/>
        </authorList>
    </citation>
    <scope>NUCLEOTIDE SEQUENCE</scope>
    <source>
        <strain evidence="1">Int1</strain>
        <tissue evidence="1">Integument</tissue>
    </source>
</reference>
<accession>A0A170W633</accession>
<reference evidence="1" key="2">
    <citation type="journal article" date="2017" name="J. Med. Entomol.">
        <title>Transcriptome Analysis of the Triatoma infestans (Hemiptera: Reduviidae) Integument.</title>
        <authorList>
            <person name="Calderon-Fernandez G.M."/>
            <person name="Moriconi D.E."/>
            <person name="Dulbecco A.B."/>
            <person name="Juarez M.P."/>
        </authorList>
    </citation>
    <scope>NUCLEOTIDE SEQUENCE</scope>
    <source>
        <strain evidence="1">Int1</strain>
        <tissue evidence="1">Integument</tissue>
    </source>
</reference>